<reference evidence="1 2" key="1">
    <citation type="submission" date="2020-05" db="EMBL/GenBank/DDBJ databases">
        <title>Azospirillum oleiclasticum sp. nov, a nitrogen-fixing and heavy crude oil-emulsifying bacterium isolated from the crude oil of Yumen Oilfield.</title>
        <authorList>
            <person name="Wu D."/>
            <person name="Cai M."/>
            <person name="Zhang X."/>
        </authorList>
    </citation>
    <scope>NUCLEOTIDE SEQUENCE [LARGE SCALE GENOMIC DNA]</scope>
    <source>
        <strain evidence="1 2">ROY-1-1-2</strain>
    </source>
</reference>
<evidence type="ECO:0000313" key="2">
    <source>
        <dbReference type="Proteomes" id="UP000584642"/>
    </source>
</evidence>
<sequence>MDNDDLKPLLLTLIGKIDGLIGDVGGLKADVAELKTDVRQLKADMAVVKPAVARLETAQAVTSARLDEQRSVLAALIPTRIAAVPPAAE</sequence>
<comment type="caution">
    <text evidence="1">The sequence shown here is derived from an EMBL/GenBank/DDBJ whole genome shotgun (WGS) entry which is preliminary data.</text>
</comment>
<gene>
    <name evidence="1" type="ORF">HND93_20150</name>
</gene>
<proteinExistence type="predicted"/>
<dbReference type="EMBL" id="JABFDB010000014">
    <property type="protein sequence ID" value="NYZ22033.1"/>
    <property type="molecule type" value="Genomic_DNA"/>
</dbReference>
<dbReference type="Gene3D" id="1.20.5.190">
    <property type="match status" value="1"/>
</dbReference>
<organism evidence="1 2">
    <name type="scientific">Azospirillum oleiclasticum</name>
    <dbReference type="NCBI Taxonomy" id="2735135"/>
    <lineage>
        <taxon>Bacteria</taxon>
        <taxon>Pseudomonadati</taxon>
        <taxon>Pseudomonadota</taxon>
        <taxon>Alphaproteobacteria</taxon>
        <taxon>Rhodospirillales</taxon>
        <taxon>Azospirillaceae</taxon>
        <taxon>Azospirillum</taxon>
    </lineage>
</organism>
<dbReference type="RefSeq" id="WP_180283802.1">
    <property type="nucleotide sequence ID" value="NZ_JABFDB010000014.1"/>
</dbReference>
<dbReference type="Proteomes" id="UP000584642">
    <property type="component" value="Unassembled WGS sequence"/>
</dbReference>
<keyword evidence="2" id="KW-1185">Reference proteome</keyword>
<evidence type="ECO:0000313" key="1">
    <source>
        <dbReference type="EMBL" id="NYZ22033.1"/>
    </source>
</evidence>
<protein>
    <submittedName>
        <fullName evidence="1">Uncharacterized protein</fullName>
    </submittedName>
</protein>
<name>A0ABX2TCN7_9PROT</name>
<accession>A0ABX2TCN7</accession>